<sequence>ESDRRIRGTVRGEGYRPEGTEGSGLQERVARQEARILRVLGDCEHCCRLVDFTCCRRFHYIVLERCSMPLMAVLEGMSELTELSLAGFASQMLKAVACVHTHSVVHRDVKHGCGFPLLRAREHGEAL</sequence>
<dbReference type="SUPFAM" id="SSF56112">
    <property type="entry name" value="Protein kinase-like (PK-like)"/>
    <property type="match status" value="1"/>
</dbReference>
<protein>
    <recommendedName>
        <fullName evidence="2">Protein kinase domain-containing protein</fullName>
    </recommendedName>
</protein>
<evidence type="ECO:0000259" key="2">
    <source>
        <dbReference type="PROSITE" id="PS50011"/>
    </source>
</evidence>
<keyword evidence="4" id="KW-1185">Reference proteome</keyword>
<feature type="non-terminal residue" evidence="3">
    <location>
        <position position="1"/>
    </location>
</feature>
<evidence type="ECO:0000313" key="3">
    <source>
        <dbReference type="EMBL" id="CAK0799863.1"/>
    </source>
</evidence>
<name>A0ABN9Q6B1_9DINO</name>
<comment type="caution">
    <text evidence="3">The sequence shown here is derived from an EMBL/GenBank/DDBJ whole genome shotgun (WGS) entry which is preliminary data.</text>
</comment>
<accession>A0ABN9Q6B1</accession>
<feature type="domain" description="Protein kinase" evidence="2">
    <location>
        <begin position="1"/>
        <end position="127"/>
    </location>
</feature>
<gene>
    <name evidence="3" type="ORF">PCOR1329_LOCUS8187</name>
</gene>
<dbReference type="InterPro" id="IPR000719">
    <property type="entry name" value="Prot_kinase_dom"/>
</dbReference>
<dbReference type="Proteomes" id="UP001189429">
    <property type="component" value="Unassembled WGS sequence"/>
</dbReference>
<dbReference type="Gene3D" id="1.10.510.10">
    <property type="entry name" value="Transferase(Phosphotransferase) domain 1"/>
    <property type="match status" value="1"/>
</dbReference>
<feature type="region of interest" description="Disordered" evidence="1">
    <location>
        <begin position="1"/>
        <end position="24"/>
    </location>
</feature>
<dbReference type="Pfam" id="PF00069">
    <property type="entry name" value="Pkinase"/>
    <property type="match status" value="1"/>
</dbReference>
<proteinExistence type="predicted"/>
<organism evidence="3 4">
    <name type="scientific">Prorocentrum cordatum</name>
    <dbReference type="NCBI Taxonomy" id="2364126"/>
    <lineage>
        <taxon>Eukaryota</taxon>
        <taxon>Sar</taxon>
        <taxon>Alveolata</taxon>
        <taxon>Dinophyceae</taxon>
        <taxon>Prorocentrales</taxon>
        <taxon>Prorocentraceae</taxon>
        <taxon>Prorocentrum</taxon>
    </lineage>
</organism>
<dbReference type="PROSITE" id="PS50011">
    <property type="entry name" value="PROTEIN_KINASE_DOM"/>
    <property type="match status" value="1"/>
</dbReference>
<evidence type="ECO:0000313" key="4">
    <source>
        <dbReference type="Proteomes" id="UP001189429"/>
    </source>
</evidence>
<evidence type="ECO:0000256" key="1">
    <source>
        <dbReference type="SAM" id="MobiDB-lite"/>
    </source>
</evidence>
<dbReference type="EMBL" id="CAUYUJ010002233">
    <property type="protein sequence ID" value="CAK0799863.1"/>
    <property type="molecule type" value="Genomic_DNA"/>
</dbReference>
<dbReference type="InterPro" id="IPR011009">
    <property type="entry name" value="Kinase-like_dom_sf"/>
</dbReference>
<reference evidence="3" key="1">
    <citation type="submission" date="2023-10" db="EMBL/GenBank/DDBJ databases">
        <authorList>
            <person name="Chen Y."/>
            <person name="Shah S."/>
            <person name="Dougan E. K."/>
            <person name="Thang M."/>
            <person name="Chan C."/>
        </authorList>
    </citation>
    <scope>NUCLEOTIDE SEQUENCE [LARGE SCALE GENOMIC DNA]</scope>
</reference>